<evidence type="ECO:0000256" key="5">
    <source>
        <dbReference type="SAM" id="MobiDB-lite"/>
    </source>
</evidence>
<evidence type="ECO:0000313" key="7">
    <source>
        <dbReference type="EMBL" id="GAB0198155.1"/>
    </source>
</evidence>
<feature type="region of interest" description="Disordered" evidence="5">
    <location>
        <begin position="276"/>
        <end position="352"/>
    </location>
</feature>
<keyword evidence="2" id="KW-0964">Secreted</keyword>
<dbReference type="PANTHER" id="PTHR15427:SF23">
    <property type="entry name" value="EMI DOMAIN-CONTAINING PROTEIN 1"/>
    <property type="match status" value="1"/>
</dbReference>
<dbReference type="EMBL" id="BAAFJT010000019">
    <property type="protein sequence ID" value="GAB0198155.1"/>
    <property type="molecule type" value="Genomic_DNA"/>
</dbReference>
<comment type="subcellular location">
    <subcellularLocation>
        <location evidence="1">Secreted</location>
    </subcellularLocation>
</comment>
<dbReference type="GO" id="GO:0005576">
    <property type="term" value="C:extracellular region"/>
    <property type="evidence" value="ECO:0007669"/>
    <property type="project" value="UniProtKB-SubCell"/>
</dbReference>
<dbReference type="Proteomes" id="UP001623348">
    <property type="component" value="Unassembled WGS sequence"/>
</dbReference>
<proteinExistence type="predicted"/>
<feature type="compositionally biased region" description="Low complexity" evidence="5">
    <location>
        <begin position="309"/>
        <end position="318"/>
    </location>
</feature>
<reference evidence="7 8" key="1">
    <citation type="submission" date="2024-06" db="EMBL/GenBank/DDBJ databases">
        <title>The draft genome of Grus japonensis, version 3.</title>
        <authorList>
            <person name="Nabeshima K."/>
            <person name="Suzuki S."/>
            <person name="Onuma M."/>
        </authorList>
    </citation>
    <scope>NUCLEOTIDE SEQUENCE [LARGE SCALE GENOMIC DNA]</scope>
    <source>
        <strain evidence="7 8">451A</strain>
    </source>
</reference>
<evidence type="ECO:0000256" key="1">
    <source>
        <dbReference type="ARBA" id="ARBA00004613"/>
    </source>
</evidence>
<dbReference type="InterPro" id="IPR011489">
    <property type="entry name" value="EMI_domain"/>
</dbReference>
<feature type="compositionally biased region" description="Pro residues" evidence="5">
    <location>
        <begin position="283"/>
        <end position="307"/>
    </location>
</feature>
<feature type="compositionally biased region" description="Basic and acidic residues" evidence="5">
    <location>
        <begin position="327"/>
        <end position="349"/>
    </location>
</feature>
<feature type="compositionally biased region" description="Pro residues" evidence="5">
    <location>
        <begin position="177"/>
        <end position="194"/>
    </location>
</feature>
<dbReference type="AlphaFoldDB" id="A0ABC9XKC9"/>
<comment type="caution">
    <text evidence="7">The sequence shown here is derived from an EMBL/GenBank/DDBJ whole genome shotgun (WGS) entry which is preliminary data.</text>
</comment>
<gene>
    <name evidence="7" type="ORF">GRJ2_002280900</name>
</gene>
<dbReference type="InterPro" id="IPR050392">
    <property type="entry name" value="Collagen/C1q_domain"/>
</dbReference>
<sequence length="434" mass="45414">MAEQLNILGHWCHYTVTRTVSCQVQNGSETVIQRVYQSCRWPGPCANLVSYRTLIRPTYKMSYRTVTTLEWRCCPGFTGSNCEEECMNCTRLADMTERLNTLEAKILLLEAAERSPPLENNLPITGTTATWYDDLLPDAFPLLNPGTVLRKTVGSVEPKGHRGAEEQLIPQGLPGQVGPPGPVGPTGLPGPPGPKGEKGQPGERGPAGPPGLLGPQGPRGLPGETGIPGPPGPPGPPATPSLPLTFQQGVLYSLQPTAEKENGEPQLASTVIDTIMAGLPGPRGAPGPVGPPGPPGASGPKGPPGPIGVPGSQGLPGSPGQPGPKGSKGDRGERGEPGKKGEEGDKGADGEGVQQLREALKILAERVLILEHMIGIHDSLSSIEPGSGQDVIPGSPLRTSIKIKRGGPQQPQAYQILSSLLDDSEAKRRSNRMK</sequence>
<dbReference type="FunFam" id="1.20.5.320:FF:000016">
    <property type="entry name" value="Collagen type XXVI alpha 1 chain"/>
    <property type="match status" value="1"/>
</dbReference>
<keyword evidence="3" id="KW-0732">Signal</keyword>
<evidence type="ECO:0000256" key="3">
    <source>
        <dbReference type="ARBA" id="ARBA00022729"/>
    </source>
</evidence>
<keyword evidence="8" id="KW-1185">Reference proteome</keyword>
<feature type="compositionally biased region" description="Pro residues" evidence="5">
    <location>
        <begin position="228"/>
        <end position="240"/>
    </location>
</feature>
<feature type="region of interest" description="Disordered" evidence="5">
    <location>
        <begin position="385"/>
        <end position="412"/>
    </location>
</feature>
<dbReference type="Pfam" id="PF07546">
    <property type="entry name" value="EMI"/>
    <property type="match status" value="1"/>
</dbReference>
<feature type="domain" description="EMI" evidence="6">
    <location>
        <begin position="10"/>
        <end position="84"/>
    </location>
</feature>
<keyword evidence="7" id="KW-0176">Collagen</keyword>
<dbReference type="PANTHER" id="PTHR15427">
    <property type="entry name" value="EMILIN ELASTIN MICROFIBRIL INTERFACE-LOCATED PROTEIN ELASTIN MICROFIBRIL INTERFACER"/>
    <property type="match status" value="1"/>
</dbReference>
<dbReference type="PROSITE" id="PS51041">
    <property type="entry name" value="EMI"/>
    <property type="match status" value="1"/>
</dbReference>
<accession>A0ABC9XKC9</accession>
<feature type="compositionally biased region" description="Low complexity" evidence="5">
    <location>
        <begin position="213"/>
        <end position="227"/>
    </location>
</feature>
<keyword evidence="4" id="KW-1015">Disulfide bond</keyword>
<evidence type="ECO:0000313" key="8">
    <source>
        <dbReference type="Proteomes" id="UP001623348"/>
    </source>
</evidence>
<evidence type="ECO:0000256" key="4">
    <source>
        <dbReference type="ARBA" id="ARBA00023157"/>
    </source>
</evidence>
<dbReference type="GO" id="GO:0005581">
    <property type="term" value="C:collagen trimer"/>
    <property type="evidence" value="ECO:0007669"/>
    <property type="project" value="UniProtKB-KW"/>
</dbReference>
<organism evidence="7 8">
    <name type="scientific">Grus japonensis</name>
    <name type="common">Japanese crane</name>
    <name type="synonym">Red-crowned crane</name>
    <dbReference type="NCBI Taxonomy" id="30415"/>
    <lineage>
        <taxon>Eukaryota</taxon>
        <taxon>Metazoa</taxon>
        <taxon>Chordata</taxon>
        <taxon>Craniata</taxon>
        <taxon>Vertebrata</taxon>
        <taxon>Euteleostomi</taxon>
        <taxon>Archelosauria</taxon>
        <taxon>Archosauria</taxon>
        <taxon>Dinosauria</taxon>
        <taxon>Saurischia</taxon>
        <taxon>Theropoda</taxon>
        <taxon>Coelurosauria</taxon>
        <taxon>Aves</taxon>
        <taxon>Neognathae</taxon>
        <taxon>Neoaves</taxon>
        <taxon>Gruiformes</taxon>
        <taxon>Gruidae</taxon>
        <taxon>Grus</taxon>
    </lineage>
</organism>
<evidence type="ECO:0000259" key="6">
    <source>
        <dbReference type="PROSITE" id="PS51041"/>
    </source>
</evidence>
<dbReference type="Pfam" id="PF01391">
    <property type="entry name" value="Collagen"/>
    <property type="match status" value="2"/>
</dbReference>
<protein>
    <submittedName>
        <fullName evidence="7">Collagen alpha-1(XXVI) chain</fullName>
    </submittedName>
</protein>
<feature type="region of interest" description="Disordered" evidence="5">
    <location>
        <begin position="167"/>
        <end position="244"/>
    </location>
</feature>
<name>A0ABC9XKC9_GRUJA</name>
<evidence type="ECO:0000256" key="2">
    <source>
        <dbReference type="ARBA" id="ARBA00022525"/>
    </source>
</evidence>
<dbReference type="InterPro" id="IPR008160">
    <property type="entry name" value="Collagen"/>
</dbReference>